<dbReference type="Proteomes" id="UP000076923">
    <property type="component" value="Unassembled WGS sequence"/>
</dbReference>
<feature type="transmembrane region" description="Helical" evidence="2">
    <location>
        <begin position="130"/>
        <end position="147"/>
    </location>
</feature>
<organism evidence="3 4">
    <name type="scientific">Polaribacter atrinae</name>
    <dbReference type="NCBI Taxonomy" id="1333662"/>
    <lineage>
        <taxon>Bacteria</taxon>
        <taxon>Pseudomonadati</taxon>
        <taxon>Bacteroidota</taxon>
        <taxon>Flavobacteriia</taxon>
        <taxon>Flavobacteriales</taxon>
        <taxon>Flavobacteriaceae</taxon>
    </lineage>
</organism>
<dbReference type="InterPro" id="IPR013762">
    <property type="entry name" value="Integrase-like_cat_sf"/>
</dbReference>
<proteinExistence type="predicted"/>
<gene>
    <name evidence="3" type="ORF">LPB303_15165</name>
</gene>
<keyword evidence="4" id="KW-1185">Reference proteome</keyword>
<dbReference type="GO" id="GO:0006310">
    <property type="term" value="P:DNA recombination"/>
    <property type="evidence" value="ECO:0007669"/>
    <property type="project" value="UniProtKB-KW"/>
</dbReference>
<evidence type="ECO:0008006" key="5">
    <source>
        <dbReference type="Google" id="ProtNLM"/>
    </source>
</evidence>
<dbReference type="RefSeq" id="WP_068452061.1">
    <property type="nucleotide sequence ID" value="NZ_CP150660.1"/>
</dbReference>
<keyword evidence="2" id="KW-1133">Transmembrane helix</keyword>
<evidence type="ECO:0000256" key="1">
    <source>
        <dbReference type="ARBA" id="ARBA00023172"/>
    </source>
</evidence>
<dbReference type="AlphaFoldDB" id="A0A176T3A0"/>
<dbReference type="STRING" id="1333662.LPB303_15165"/>
<dbReference type="Gene3D" id="1.10.443.10">
    <property type="entry name" value="Intergrase catalytic core"/>
    <property type="match status" value="1"/>
</dbReference>
<keyword evidence="2" id="KW-0812">Transmembrane</keyword>
<evidence type="ECO:0000313" key="3">
    <source>
        <dbReference type="EMBL" id="OAD42257.1"/>
    </source>
</evidence>
<evidence type="ECO:0000313" key="4">
    <source>
        <dbReference type="Proteomes" id="UP000076923"/>
    </source>
</evidence>
<dbReference type="GO" id="GO:0003677">
    <property type="term" value="F:DNA binding"/>
    <property type="evidence" value="ECO:0007669"/>
    <property type="project" value="InterPro"/>
</dbReference>
<keyword evidence="1" id="KW-0233">DNA recombination</keyword>
<comment type="caution">
    <text evidence="3">The sequence shown here is derived from an EMBL/GenBank/DDBJ whole genome shotgun (WGS) entry which is preliminary data.</text>
</comment>
<dbReference type="InterPro" id="IPR011010">
    <property type="entry name" value="DNA_brk_join_enz"/>
</dbReference>
<sequence length="165" mass="19631">MFQTLEDNEIIENNFVKKINVLKSVPERNKTYTTTEQKDIFKYLEKQDAVLYLFVQFISYNFLRPVEVCRLKIGDIDLIDKKIYVRAKNKPVKIKIILCINITTLIIQFFIAFIYNAMHSYFIPFNKNTFSFSVLSLEYLLPILLNFNKTQNSDIIQHNLTRILF</sequence>
<keyword evidence="2" id="KW-0472">Membrane</keyword>
<dbReference type="GO" id="GO:0015074">
    <property type="term" value="P:DNA integration"/>
    <property type="evidence" value="ECO:0007669"/>
    <property type="project" value="InterPro"/>
</dbReference>
<feature type="transmembrane region" description="Helical" evidence="2">
    <location>
        <begin position="96"/>
        <end position="118"/>
    </location>
</feature>
<reference evidence="3 4" key="1">
    <citation type="submission" date="2016-02" db="EMBL/GenBank/DDBJ databases">
        <title>Draft genome sequence of Polaribacter atrinae KACC17473.</title>
        <authorList>
            <person name="Shin S.-K."/>
            <person name="Yi H."/>
        </authorList>
    </citation>
    <scope>NUCLEOTIDE SEQUENCE [LARGE SCALE GENOMIC DNA]</scope>
    <source>
        <strain evidence="3 4">KACC 17473</strain>
    </source>
</reference>
<name>A0A176T3A0_9FLAO</name>
<protein>
    <recommendedName>
        <fullName evidence="5">Tyr recombinase domain-containing protein</fullName>
    </recommendedName>
</protein>
<evidence type="ECO:0000256" key="2">
    <source>
        <dbReference type="SAM" id="Phobius"/>
    </source>
</evidence>
<dbReference type="SUPFAM" id="SSF56349">
    <property type="entry name" value="DNA breaking-rejoining enzymes"/>
    <property type="match status" value="1"/>
</dbReference>
<accession>A0A176T3A0</accession>
<dbReference type="EMBL" id="LVWE01000061">
    <property type="protein sequence ID" value="OAD42257.1"/>
    <property type="molecule type" value="Genomic_DNA"/>
</dbReference>